<dbReference type="SUPFAM" id="SSF52507">
    <property type="entry name" value="Homo-oligomeric flavin-containing Cys decarboxylases, HFCD"/>
    <property type="match status" value="1"/>
</dbReference>
<evidence type="ECO:0000259" key="6">
    <source>
        <dbReference type="Pfam" id="PF04127"/>
    </source>
</evidence>
<feature type="binding site" evidence="3">
    <location>
        <position position="289"/>
    </location>
    <ligand>
        <name>CTP</name>
        <dbReference type="ChEBI" id="CHEBI:37563"/>
    </ligand>
</feature>
<dbReference type="RefSeq" id="WP_058442451.1">
    <property type="nucleotide sequence ID" value="NZ_CAAAHU010000013.1"/>
</dbReference>
<dbReference type="AlphaFoldDB" id="A0A0W0S414"/>
<feature type="region of interest" description="Phosphopantothenate--cysteine ligase" evidence="3">
    <location>
        <begin position="191"/>
        <end position="402"/>
    </location>
</feature>
<keyword evidence="3 4" id="KW-0285">Flavoprotein</keyword>
<dbReference type="OrthoDB" id="9802554at2"/>
<reference evidence="7 8" key="1">
    <citation type="submission" date="2015-11" db="EMBL/GenBank/DDBJ databases">
        <title>Genomic analysis of 38 Legionella species identifies large and diverse effector repertoires.</title>
        <authorList>
            <person name="Burstein D."/>
            <person name="Amaro F."/>
            <person name="Zusman T."/>
            <person name="Lifshitz Z."/>
            <person name="Cohen O."/>
            <person name="Gilbert J.A."/>
            <person name="Pupko T."/>
            <person name="Shuman H.A."/>
            <person name="Segal G."/>
        </authorList>
    </citation>
    <scope>NUCLEOTIDE SEQUENCE [LARGE SCALE GENOMIC DNA]</scope>
    <source>
        <strain evidence="7 8">ATCC 43878</strain>
    </source>
</reference>
<dbReference type="GO" id="GO:0046872">
    <property type="term" value="F:metal ion binding"/>
    <property type="evidence" value="ECO:0007669"/>
    <property type="project" value="UniProtKB-KW"/>
</dbReference>
<feature type="domain" description="DNA/pantothenate metabolism flavoprotein C-terminal" evidence="6">
    <location>
        <begin position="187"/>
        <end position="393"/>
    </location>
</feature>
<comment type="caution">
    <text evidence="3">Lacks conserved residue(s) required for the propagation of feature annotation.</text>
</comment>
<dbReference type="PANTHER" id="PTHR14359:SF6">
    <property type="entry name" value="PHOSPHOPANTOTHENOYLCYSTEINE DECARBOXYLASE"/>
    <property type="match status" value="1"/>
</dbReference>
<comment type="catalytic activity">
    <reaction evidence="3 4">
        <text>(R)-4'-phosphopantothenate + L-cysteine + CTP = N-[(R)-4-phosphopantothenoyl]-L-cysteine + CMP + diphosphate + H(+)</text>
        <dbReference type="Rhea" id="RHEA:19397"/>
        <dbReference type="ChEBI" id="CHEBI:10986"/>
        <dbReference type="ChEBI" id="CHEBI:15378"/>
        <dbReference type="ChEBI" id="CHEBI:33019"/>
        <dbReference type="ChEBI" id="CHEBI:35235"/>
        <dbReference type="ChEBI" id="CHEBI:37563"/>
        <dbReference type="ChEBI" id="CHEBI:59458"/>
        <dbReference type="ChEBI" id="CHEBI:60377"/>
        <dbReference type="EC" id="6.3.2.5"/>
    </reaction>
</comment>
<feature type="region of interest" description="Phosphopantothenoylcysteine decarboxylase" evidence="3">
    <location>
        <begin position="1"/>
        <end position="190"/>
    </location>
</feature>
<name>A0A0W0S414_9GAMM</name>
<comment type="cofactor">
    <cofactor evidence="3">
        <name>Mg(2+)</name>
        <dbReference type="ChEBI" id="CHEBI:18420"/>
    </cofactor>
</comment>
<evidence type="ECO:0000256" key="3">
    <source>
        <dbReference type="HAMAP-Rule" id="MF_02225"/>
    </source>
</evidence>
<keyword evidence="3 4" id="KW-0288">FMN</keyword>
<gene>
    <name evidence="3" type="primary">coaBC</name>
    <name evidence="7" type="ORF">Lbru_2471</name>
</gene>
<comment type="caution">
    <text evidence="7">The sequence shown here is derived from an EMBL/GenBank/DDBJ whole genome shotgun (WGS) entry which is preliminary data.</text>
</comment>
<dbReference type="EMBL" id="LNXV01000033">
    <property type="protein sequence ID" value="KTC78179.1"/>
    <property type="molecule type" value="Genomic_DNA"/>
</dbReference>
<organism evidence="7 8">
    <name type="scientific">Legionella brunensis</name>
    <dbReference type="NCBI Taxonomy" id="29422"/>
    <lineage>
        <taxon>Bacteria</taxon>
        <taxon>Pseudomonadati</taxon>
        <taxon>Pseudomonadota</taxon>
        <taxon>Gammaproteobacteria</taxon>
        <taxon>Legionellales</taxon>
        <taxon>Legionellaceae</taxon>
        <taxon>Legionella</taxon>
    </lineage>
</organism>
<evidence type="ECO:0000259" key="5">
    <source>
        <dbReference type="Pfam" id="PF02441"/>
    </source>
</evidence>
<comment type="function">
    <text evidence="3">Catalyzes two sequential steps in the biosynthesis of coenzyme A. In the first step cysteine is conjugated to 4'-phosphopantothenate to form 4-phosphopantothenoylcysteine. In the second step the latter compound is decarboxylated to form 4'-phosphopantotheine.</text>
</comment>
<keyword evidence="3" id="KW-0511">Multifunctional enzyme</keyword>
<keyword evidence="2 3" id="KW-0456">Lyase</keyword>
<feature type="binding site" evidence="3">
    <location>
        <position position="338"/>
    </location>
    <ligand>
        <name>CTP</name>
        <dbReference type="ChEBI" id="CHEBI:37563"/>
    </ligand>
</feature>
<dbReference type="InterPro" id="IPR003382">
    <property type="entry name" value="Flavoprotein"/>
</dbReference>
<evidence type="ECO:0000256" key="4">
    <source>
        <dbReference type="RuleBase" id="RU364078"/>
    </source>
</evidence>
<evidence type="ECO:0000256" key="1">
    <source>
        <dbReference type="ARBA" id="ARBA00022793"/>
    </source>
</evidence>
<feature type="binding site" evidence="3">
    <location>
        <position position="279"/>
    </location>
    <ligand>
        <name>CTP</name>
        <dbReference type="ChEBI" id="CHEBI:37563"/>
    </ligand>
</feature>
<dbReference type="PATRIC" id="fig|29422.6.peg.2633"/>
<feature type="domain" description="Flavoprotein" evidence="5">
    <location>
        <begin position="7"/>
        <end position="165"/>
    </location>
</feature>
<proteinExistence type="inferred from homology"/>
<feature type="binding site" evidence="3">
    <location>
        <position position="342"/>
    </location>
    <ligand>
        <name>CTP</name>
        <dbReference type="ChEBI" id="CHEBI:37563"/>
    </ligand>
</feature>
<evidence type="ECO:0000313" key="7">
    <source>
        <dbReference type="EMBL" id="KTC78179.1"/>
    </source>
</evidence>
<dbReference type="InterPro" id="IPR005252">
    <property type="entry name" value="CoaBC"/>
</dbReference>
<comment type="pathway">
    <text evidence="3 4">Cofactor biosynthesis; coenzyme A biosynthesis; CoA from (R)-pantothenate: step 3/5.</text>
</comment>
<dbReference type="GO" id="GO:0004632">
    <property type="term" value="F:phosphopantothenate--cysteine ligase activity"/>
    <property type="evidence" value="ECO:0007669"/>
    <property type="project" value="UniProtKB-UniRule"/>
</dbReference>
<comment type="function">
    <text evidence="4">Catalyzes two steps in the biosynthesis of coenzyme A. In the first step cysteine is conjugated to 4'-phosphopantothenate to form 4-phosphopantothenoylcysteine, in the latter compound is decarboxylated to form 4'-phosphopantotheine.</text>
</comment>
<dbReference type="EC" id="4.1.1.36" evidence="3"/>
<keyword evidence="3 4" id="KW-0436">Ligase</keyword>
<dbReference type="GO" id="GO:0010181">
    <property type="term" value="F:FMN binding"/>
    <property type="evidence" value="ECO:0007669"/>
    <property type="project" value="UniProtKB-UniRule"/>
</dbReference>
<dbReference type="HAMAP" id="MF_02225">
    <property type="entry name" value="CoaBC"/>
    <property type="match status" value="1"/>
</dbReference>
<sequence length="402" mass="43193">MQDFANKKIVLGVCGGIAAYKAAYLIRELTSLGADVRVVMTASAQQFISPLTLQALSGHDVRMELFDQQAERAMGHIELARWADYLLIAPASANCLAKMANGIADDLLSTLCLVVETPVIVCPAMNRSMWLHQATQANYEVLKQRGVIFVGPEEGSQACGEQGFGRLSEATSIINALRFHEVNQLLCGHQLLITAGPTREAIDPVRYISNYSSGKMGYALAEAASLAGAKVILISGPTSLIPPAGVELYCVDSAQEMYETVMEKLTEGMIFIGTAAVADYSVQSPEPEKIKKTANQELTLKLSKNPDILASVAAGGKASFVVGFAAETTNVIKHAQEKLKTKKLDMIIANQVGDGLAFDKDCNQVTVLTKDKQLELPLMHKARLAGRIIAILAASIHNGTQF</sequence>
<dbReference type="PANTHER" id="PTHR14359">
    <property type="entry name" value="HOMO-OLIGOMERIC FLAVIN CONTAINING CYS DECARBOXYLASE FAMILY"/>
    <property type="match status" value="1"/>
</dbReference>
<dbReference type="STRING" id="29422.Lbru_2471"/>
<dbReference type="Pfam" id="PF02441">
    <property type="entry name" value="Flavoprotein"/>
    <property type="match status" value="1"/>
</dbReference>
<dbReference type="SUPFAM" id="SSF102645">
    <property type="entry name" value="CoaB-like"/>
    <property type="match status" value="1"/>
</dbReference>
<keyword evidence="3" id="KW-0479">Metal-binding</keyword>
<accession>A0A0W0S414</accession>
<evidence type="ECO:0000313" key="8">
    <source>
        <dbReference type="Proteomes" id="UP000054742"/>
    </source>
</evidence>
<dbReference type="Gene3D" id="3.40.50.10300">
    <property type="entry name" value="CoaB-like"/>
    <property type="match status" value="1"/>
</dbReference>
<dbReference type="InterPro" id="IPR036551">
    <property type="entry name" value="Flavin_trans-like"/>
</dbReference>
<dbReference type="GO" id="GO:0004633">
    <property type="term" value="F:phosphopantothenoylcysteine decarboxylase activity"/>
    <property type="evidence" value="ECO:0007669"/>
    <property type="project" value="UniProtKB-UniRule"/>
</dbReference>
<dbReference type="InterPro" id="IPR007085">
    <property type="entry name" value="DNA/pantothenate-metab_flavo_C"/>
</dbReference>
<dbReference type="GO" id="GO:0071513">
    <property type="term" value="C:phosphopantothenoylcysteine decarboxylase complex"/>
    <property type="evidence" value="ECO:0007669"/>
    <property type="project" value="TreeGrafter"/>
</dbReference>
<feature type="binding site" evidence="3">
    <location>
        <position position="324"/>
    </location>
    <ligand>
        <name>CTP</name>
        <dbReference type="ChEBI" id="CHEBI:37563"/>
    </ligand>
</feature>
<comment type="similarity">
    <text evidence="3 4">In the C-terminal section; belongs to the PPC synthetase family.</text>
</comment>
<protein>
    <recommendedName>
        <fullName evidence="3">Coenzyme A biosynthesis bifunctional protein CoaBC</fullName>
    </recommendedName>
    <alternativeName>
        <fullName evidence="3">DNA/pantothenate metabolism flavoprotein</fullName>
    </alternativeName>
    <alternativeName>
        <fullName evidence="3">Phosphopantothenoylcysteine synthetase/decarboxylase</fullName>
        <shortName evidence="3">PPCS-PPCDC</shortName>
    </alternativeName>
    <domain>
        <recommendedName>
            <fullName evidence="3">Phosphopantothenoylcysteine decarboxylase</fullName>
            <shortName evidence="3">PPC decarboxylase</shortName>
            <shortName evidence="3">PPC-DC</shortName>
            <ecNumber evidence="3">4.1.1.36</ecNumber>
        </recommendedName>
        <alternativeName>
            <fullName evidence="3">CoaC</fullName>
        </alternativeName>
    </domain>
    <domain>
        <recommendedName>
            <fullName evidence="3">Phosphopantothenate--cysteine ligase</fullName>
            <ecNumber evidence="3">6.3.2.5</ecNumber>
        </recommendedName>
        <alternativeName>
            <fullName evidence="3">CoaB</fullName>
        </alternativeName>
        <alternativeName>
            <fullName evidence="3">Phosphopantothenoylcysteine synthetase</fullName>
            <shortName evidence="3">PPC synthetase</shortName>
            <shortName evidence="3">PPC-S</shortName>
        </alternativeName>
    </domain>
</protein>
<feature type="binding site" evidence="3">
    <location>
        <begin position="306"/>
        <end position="309"/>
    </location>
    <ligand>
        <name>CTP</name>
        <dbReference type="ChEBI" id="CHEBI:37563"/>
    </ligand>
</feature>
<comment type="pathway">
    <text evidence="3 4">Cofactor biosynthesis; coenzyme A biosynthesis; CoA from (R)-pantothenate: step 2/5.</text>
</comment>
<dbReference type="GO" id="GO:0015937">
    <property type="term" value="P:coenzyme A biosynthetic process"/>
    <property type="evidence" value="ECO:0007669"/>
    <property type="project" value="UniProtKB-UniRule"/>
</dbReference>
<keyword evidence="3" id="KW-0460">Magnesium</keyword>
<dbReference type="Pfam" id="PF04127">
    <property type="entry name" value="DFP"/>
    <property type="match status" value="1"/>
</dbReference>
<evidence type="ECO:0000256" key="2">
    <source>
        <dbReference type="ARBA" id="ARBA00023239"/>
    </source>
</evidence>
<dbReference type="EC" id="6.3.2.5" evidence="3"/>
<dbReference type="InterPro" id="IPR035929">
    <property type="entry name" value="CoaB-like_sf"/>
</dbReference>
<dbReference type="Proteomes" id="UP000054742">
    <property type="component" value="Unassembled WGS sequence"/>
</dbReference>
<keyword evidence="1 3" id="KW-0210">Decarboxylase</keyword>
<feature type="active site" description="Proton donor" evidence="3">
    <location>
        <position position="159"/>
    </location>
</feature>
<keyword evidence="8" id="KW-1185">Reference proteome</keyword>
<dbReference type="UniPathway" id="UPA00241">
    <property type="reaction ID" value="UER00353"/>
</dbReference>
<dbReference type="GO" id="GO:0015941">
    <property type="term" value="P:pantothenate catabolic process"/>
    <property type="evidence" value="ECO:0007669"/>
    <property type="project" value="InterPro"/>
</dbReference>
<dbReference type="Gene3D" id="3.40.50.1950">
    <property type="entry name" value="Flavin prenyltransferase-like"/>
    <property type="match status" value="1"/>
</dbReference>
<comment type="catalytic activity">
    <reaction evidence="3 4">
        <text>N-[(R)-4-phosphopantothenoyl]-L-cysteine + H(+) = (R)-4'-phosphopantetheine + CO2</text>
        <dbReference type="Rhea" id="RHEA:16793"/>
        <dbReference type="ChEBI" id="CHEBI:15378"/>
        <dbReference type="ChEBI" id="CHEBI:16526"/>
        <dbReference type="ChEBI" id="CHEBI:59458"/>
        <dbReference type="ChEBI" id="CHEBI:61723"/>
        <dbReference type="EC" id="4.1.1.36"/>
    </reaction>
</comment>
<dbReference type="NCBIfam" id="TIGR00521">
    <property type="entry name" value="coaBC_dfp"/>
    <property type="match status" value="1"/>
</dbReference>
<comment type="similarity">
    <text evidence="3 4">In the N-terminal section; belongs to the HFCD (homo-oligomeric flavin containing Cys decarboxylase) superfamily.</text>
</comment>
<comment type="cofactor">
    <cofactor evidence="3">
        <name>FMN</name>
        <dbReference type="ChEBI" id="CHEBI:58210"/>
    </cofactor>
    <text evidence="3">Binds 1 FMN per subunit.</text>
</comment>